<proteinExistence type="predicted"/>
<reference evidence="1 2" key="1">
    <citation type="journal article" date="2013" name="Genome Biol. Evol.">
        <title>Genomes of Stigonematalean cyanobacteria (subsection V) and the evolution of oxygenic photosynthesis from prokaryotes to plastids.</title>
        <authorList>
            <person name="Dagan T."/>
            <person name="Roettger M."/>
            <person name="Stucken K."/>
            <person name="Landan G."/>
            <person name="Koch R."/>
            <person name="Major P."/>
            <person name="Gould S.B."/>
            <person name="Goremykin V.V."/>
            <person name="Rippka R."/>
            <person name="Tandeau de Marsac N."/>
            <person name="Gugger M."/>
            <person name="Lockhart P.J."/>
            <person name="Allen J.F."/>
            <person name="Brune I."/>
            <person name="Maus I."/>
            <person name="Puhler A."/>
            <person name="Martin W.F."/>
        </authorList>
    </citation>
    <scope>NUCLEOTIDE SEQUENCE [LARGE SCALE GENOMIC DNA]</scope>
    <source>
        <strain evidence="1 2">PCC 7110</strain>
    </source>
</reference>
<accession>A0A139XHJ6</accession>
<gene>
    <name evidence="1" type="ORF">WA1_03165</name>
</gene>
<protein>
    <submittedName>
        <fullName evidence="1">Uncharacterized protein</fullName>
    </submittedName>
</protein>
<comment type="caution">
    <text evidence="1">The sequence shown here is derived from an EMBL/GenBank/DDBJ whole genome shotgun (WGS) entry which is preliminary data.</text>
</comment>
<sequence length="61" mass="7216">MRQLTIYERLNALLPKLQDPRLLSHRGIGNEIGFYIFDYAPCYMNDCPLRLIDSFHLVTIF</sequence>
<keyword evidence="2" id="KW-1185">Reference proteome</keyword>
<dbReference type="EMBL" id="ANNX02000012">
    <property type="protein sequence ID" value="KYC44151.1"/>
    <property type="molecule type" value="Genomic_DNA"/>
</dbReference>
<dbReference type="AlphaFoldDB" id="A0A139XHJ6"/>
<evidence type="ECO:0000313" key="2">
    <source>
        <dbReference type="Proteomes" id="UP000076925"/>
    </source>
</evidence>
<name>A0A139XHJ6_9CYAN</name>
<organism evidence="1 2">
    <name type="scientific">Scytonema hofmannii PCC 7110</name>
    <dbReference type="NCBI Taxonomy" id="128403"/>
    <lineage>
        <taxon>Bacteria</taxon>
        <taxon>Bacillati</taxon>
        <taxon>Cyanobacteriota</taxon>
        <taxon>Cyanophyceae</taxon>
        <taxon>Nostocales</taxon>
        <taxon>Scytonemataceae</taxon>
        <taxon>Scytonema</taxon>
    </lineage>
</organism>
<dbReference type="STRING" id="128403.WA1_03165"/>
<dbReference type="Proteomes" id="UP000076925">
    <property type="component" value="Unassembled WGS sequence"/>
</dbReference>
<evidence type="ECO:0000313" key="1">
    <source>
        <dbReference type="EMBL" id="KYC44151.1"/>
    </source>
</evidence>